<dbReference type="AlphaFoldDB" id="S3CFZ8"/>
<dbReference type="KEGG" id="glz:GLAREA_11396"/>
<dbReference type="RefSeq" id="XP_008087730.1">
    <property type="nucleotide sequence ID" value="XM_008089539.1"/>
</dbReference>
<sequence>MASTEMSTPKKLWEHPNPRGTEMYRLMGEINEKYGLRLETFWDLYQYSITQRSQFWDQTFQYLQLIHSGTYTRVVDESAAIETIPRWFEGVHLNFAENILYSRAGASSKRGTKYKEDAKLALTEVREGATEIRDVSWGQLRREVGELAAAMKIHGVKKGDRVVVVASNSVDTMKVFLAVTTLGGLFSSSSTDMGVQGVLQRTLQVTPKYIFMDDFAIYNGKKVDLRGKMKAIVEGMKDAPGFTGMISMPRFSEPADISGVPRTQTVAHFVSKAKGSPPPEFEQVAFHDPFFIAYSSGTTGTPKCIVHSVGGFLLSSAKETRLHGELTPDSVTLQYTTTGWIMYFVSVVNLLVGARSVLYDGSPFQPDLTTFVKLIGDQKVTKLGTSPKWMFEMQKNGIRPREIADLSHLTNVSSTGMVLSDQQFEWFYNEGFSKDVHLCNISGGTDLAGCFGQENPLTPVYVGGTQGPSLGTPISVYDSLIPSGQGSPIPHGEPGELVAPSAFPNMPVFFWNDPAVSPSPDSRYFNAYFAKYTSVWTHGDFVYIHPVTKQLFFLGRADGVLNPSGVRFGSAEIYSILEGGEFPEVQDSLCVGQRRPGDEDESVMLFLLMNKGHGLSTSLVQRVRDAIGKGLSKRHVPRWIFETPEIPTTVNLKKVELPVKQIVSGKIIKPSGTLLNPKSLEYYYRFAKVEELESGLVKRDNDHDPSYEPENLKKSSTTHFKRPLKILTAITSLTSLLTFALLITTYIFIATGPFTYTSSSRDATRDLAIVLATLTLLTTPRLFLPLPPLIPLTTDLVLAIVTLVFAPRLLDNGWPDTSFCYRYRPYDPSRGYQEPLPETRECVLARGRVRVMVCVGGLVGVAIGLLGVMMAILRIWGLIKSRFWEGRVLGGKGGKGWKGLGDGFEVSFTLRVVGPGERRGEERSVEGGRGRRGG</sequence>
<dbReference type="OMA" id="FTRIPFH"/>
<keyword evidence="6" id="KW-1185">Reference proteome</keyword>
<dbReference type="HOGENOM" id="CLU_000022_3_3_1"/>
<evidence type="ECO:0000256" key="1">
    <source>
        <dbReference type="ARBA" id="ARBA00006432"/>
    </source>
</evidence>
<feature type="transmembrane region" description="Helical" evidence="2">
    <location>
        <begin position="767"/>
        <end position="784"/>
    </location>
</feature>
<protein>
    <submittedName>
        <fullName evidence="5">Acetyl-CoA synthetase-like protein</fullName>
    </submittedName>
</protein>
<reference evidence="5 6" key="1">
    <citation type="journal article" date="2013" name="BMC Genomics">
        <title>Genomics-driven discovery of the pneumocandin biosynthetic gene cluster in the fungus Glarea lozoyensis.</title>
        <authorList>
            <person name="Chen L."/>
            <person name="Yue Q."/>
            <person name="Zhang X."/>
            <person name="Xiang M."/>
            <person name="Wang C."/>
            <person name="Li S."/>
            <person name="Che Y."/>
            <person name="Ortiz-Lopez F.J."/>
            <person name="Bills G.F."/>
            <person name="Liu X."/>
            <person name="An Z."/>
        </authorList>
    </citation>
    <scope>NUCLEOTIDE SEQUENCE [LARGE SCALE GENOMIC DNA]</scope>
    <source>
        <strain evidence="6">ATCC 20868 / MF5171</strain>
    </source>
</reference>
<comment type="similarity">
    <text evidence="1">Belongs to the ATP-dependent AMP-binding enzyme family.</text>
</comment>
<keyword evidence="2" id="KW-0472">Membrane</keyword>
<dbReference type="PANTHER" id="PTHR42921:SF4">
    <property type="entry name" value="ACETOACETYL-COA SYNTHASE (AFU_ORTHOLOGUE AFUA_8G04770)"/>
    <property type="match status" value="1"/>
</dbReference>
<dbReference type="InterPro" id="IPR045851">
    <property type="entry name" value="AMP-bd_C_sf"/>
</dbReference>
<evidence type="ECO:0000259" key="4">
    <source>
        <dbReference type="Pfam" id="PF16177"/>
    </source>
</evidence>
<dbReference type="Gene3D" id="3.40.50.12780">
    <property type="entry name" value="N-terminal domain of ligase-like"/>
    <property type="match status" value="1"/>
</dbReference>
<dbReference type="Gene3D" id="3.30.300.30">
    <property type="match status" value="1"/>
</dbReference>
<dbReference type="PROSITE" id="PS00455">
    <property type="entry name" value="AMP_BINDING"/>
    <property type="match status" value="1"/>
</dbReference>
<dbReference type="InterPro" id="IPR020845">
    <property type="entry name" value="AMP-binding_CS"/>
</dbReference>
<dbReference type="InterPro" id="IPR000873">
    <property type="entry name" value="AMP-dep_synth/lig_dom"/>
</dbReference>
<evidence type="ECO:0000259" key="3">
    <source>
        <dbReference type="Pfam" id="PF00501"/>
    </source>
</evidence>
<dbReference type="EMBL" id="KE145372">
    <property type="protein sequence ID" value="EPE24815.1"/>
    <property type="molecule type" value="Genomic_DNA"/>
</dbReference>
<feature type="transmembrane region" description="Helical" evidence="2">
    <location>
        <begin position="789"/>
        <end position="810"/>
    </location>
</feature>
<dbReference type="PANTHER" id="PTHR42921">
    <property type="entry name" value="ACETOACETYL-COA SYNTHETASE"/>
    <property type="match status" value="1"/>
</dbReference>
<dbReference type="STRING" id="1116229.S3CFZ8"/>
<dbReference type="InterPro" id="IPR042099">
    <property type="entry name" value="ANL_N_sf"/>
</dbReference>
<feature type="domain" description="AMP-dependent synthetase/ligase" evidence="3">
    <location>
        <begin position="130"/>
        <end position="498"/>
    </location>
</feature>
<dbReference type="Pfam" id="PF16177">
    <property type="entry name" value="ACAS_N"/>
    <property type="match status" value="1"/>
</dbReference>
<dbReference type="InterPro" id="IPR032387">
    <property type="entry name" value="ACAS_N"/>
</dbReference>
<keyword evidence="2" id="KW-1133">Transmembrane helix</keyword>
<name>S3CFZ8_GLAL2</name>
<dbReference type="Proteomes" id="UP000016922">
    <property type="component" value="Unassembled WGS sequence"/>
</dbReference>
<evidence type="ECO:0000313" key="6">
    <source>
        <dbReference type="Proteomes" id="UP000016922"/>
    </source>
</evidence>
<keyword evidence="2" id="KW-0812">Transmembrane</keyword>
<gene>
    <name evidence="5" type="ORF">GLAREA_11396</name>
</gene>
<dbReference type="eggNOG" id="KOG1175">
    <property type="taxonomic scope" value="Eukaryota"/>
</dbReference>
<dbReference type="SUPFAM" id="SSF56801">
    <property type="entry name" value="Acetyl-CoA synthetase-like"/>
    <property type="match status" value="1"/>
</dbReference>
<feature type="transmembrane region" description="Helical" evidence="2">
    <location>
        <begin position="726"/>
        <end position="747"/>
    </location>
</feature>
<dbReference type="GeneID" id="19470437"/>
<dbReference type="GO" id="GO:0006629">
    <property type="term" value="P:lipid metabolic process"/>
    <property type="evidence" value="ECO:0007669"/>
    <property type="project" value="InterPro"/>
</dbReference>
<dbReference type="OrthoDB" id="10253869at2759"/>
<feature type="domain" description="Acetyl-coenzyme A synthetase N-terminal" evidence="4">
    <location>
        <begin position="43"/>
        <end position="98"/>
    </location>
</feature>
<proteinExistence type="inferred from homology"/>
<organism evidence="5 6">
    <name type="scientific">Glarea lozoyensis (strain ATCC 20868 / MF5171)</name>
    <dbReference type="NCBI Taxonomy" id="1116229"/>
    <lineage>
        <taxon>Eukaryota</taxon>
        <taxon>Fungi</taxon>
        <taxon>Dikarya</taxon>
        <taxon>Ascomycota</taxon>
        <taxon>Pezizomycotina</taxon>
        <taxon>Leotiomycetes</taxon>
        <taxon>Helotiales</taxon>
        <taxon>Helotiaceae</taxon>
        <taxon>Glarea</taxon>
    </lineage>
</organism>
<dbReference type="GO" id="GO:0030729">
    <property type="term" value="F:acetoacetate-CoA ligase activity"/>
    <property type="evidence" value="ECO:0007669"/>
    <property type="project" value="InterPro"/>
</dbReference>
<dbReference type="InterPro" id="IPR005914">
    <property type="entry name" value="Acac_CoA_synth"/>
</dbReference>
<accession>S3CFZ8</accession>
<feature type="transmembrane region" description="Helical" evidence="2">
    <location>
        <begin position="849"/>
        <end position="873"/>
    </location>
</feature>
<evidence type="ECO:0000256" key="2">
    <source>
        <dbReference type="SAM" id="Phobius"/>
    </source>
</evidence>
<evidence type="ECO:0000313" key="5">
    <source>
        <dbReference type="EMBL" id="EPE24815.1"/>
    </source>
</evidence>
<dbReference type="NCBIfam" id="TIGR01217">
    <property type="entry name" value="ac_ac_CoA_syn"/>
    <property type="match status" value="1"/>
</dbReference>
<dbReference type="Pfam" id="PF00501">
    <property type="entry name" value="AMP-binding"/>
    <property type="match status" value="1"/>
</dbReference>